<dbReference type="Gene3D" id="3.30.420.10">
    <property type="entry name" value="Ribonuclease H-like superfamily/Ribonuclease H"/>
    <property type="match status" value="1"/>
</dbReference>
<keyword evidence="1" id="KW-0378">Hydrolase</keyword>
<evidence type="ECO:0000259" key="3">
    <source>
        <dbReference type="PROSITE" id="PS50172"/>
    </source>
</evidence>
<dbReference type="SUPFAM" id="SSF52113">
    <property type="entry name" value="BRCT domain"/>
    <property type="match status" value="1"/>
</dbReference>
<dbReference type="InterPro" id="IPR036420">
    <property type="entry name" value="BRCT_dom_sf"/>
</dbReference>
<dbReference type="InterPro" id="IPR012337">
    <property type="entry name" value="RNaseH-like_sf"/>
</dbReference>
<dbReference type="CDD" id="cd06130">
    <property type="entry name" value="DNA_pol_III_epsilon_like"/>
    <property type="match status" value="1"/>
</dbReference>
<name>A0A7H0JX36_9CORY</name>
<accession>A0A7H0JX36</accession>
<dbReference type="GO" id="GO:0008408">
    <property type="term" value="F:3'-5' exonuclease activity"/>
    <property type="evidence" value="ECO:0007669"/>
    <property type="project" value="TreeGrafter"/>
</dbReference>
<dbReference type="SUPFAM" id="SSF53098">
    <property type="entry name" value="Ribonuclease H-like"/>
    <property type="match status" value="1"/>
</dbReference>
<dbReference type="Proteomes" id="UP000642876">
    <property type="component" value="Unassembled WGS sequence"/>
</dbReference>
<gene>
    <name evidence="4" type="ORF">H7348_01410</name>
    <name evidence="5" type="ORF">IAU68_07790</name>
</gene>
<dbReference type="Proteomes" id="UP000516235">
    <property type="component" value="Chromosome"/>
</dbReference>
<evidence type="ECO:0000313" key="5">
    <source>
        <dbReference type="EMBL" id="QNP89602.1"/>
    </source>
</evidence>
<reference evidence="6 7" key="1">
    <citation type="submission" date="2020-08" db="EMBL/GenBank/DDBJ databases">
        <title>novel species in genus Corynebacterium.</title>
        <authorList>
            <person name="Zhang G."/>
        </authorList>
    </citation>
    <scope>NUCLEOTIDE SEQUENCE [LARGE SCALE GENOMIC DNA]</scope>
    <source>
        <strain evidence="5">Zg-917</strain>
        <strain evidence="6 7">zg-917</strain>
    </source>
</reference>
<evidence type="ECO:0000256" key="2">
    <source>
        <dbReference type="SAM" id="MobiDB-lite"/>
    </source>
</evidence>
<dbReference type="PROSITE" id="PS50172">
    <property type="entry name" value="BRCT"/>
    <property type="match status" value="1"/>
</dbReference>
<dbReference type="PANTHER" id="PTHR30231">
    <property type="entry name" value="DNA POLYMERASE III SUBUNIT EPSILON"/>
    <property type="match status" value="1"/>
</dbReference>
<dbReference type="PANTHER" id="PTHR30231:SF42">
    <property type="entry name" value="EXONUCLEASE"/>
    <property type="match status" value="1"/>
</dbReference>
<dbReference type="InterPro" id="IPR013520">
    <property type="entry name" value="Ribonucl_H"/>
</dbReference>
<dbReference type="Pfam" id="PF00929">
    <property type="entry name" value="RNase_T"/>
    <property type="match status" value="1"/>
</dbReference>
<evidence type="ECO:0000313" key="4">
    <source>
        <dbReference type="EMBL" id="MBC3177976.1"/>
    </source>
</evidence>
<dbReference type="EMBL" id="JACMYE010000001">
    <property type="protein sequence ID" value="MBC3177976.1"/>
    <property type="molecule type" value="Genomic_DNA"/>
</dbReference>
<dbReference type="InterPro" id="IPR036397">
    <property type="entry name" value="RNaseH_sf"/>
</dbReference>
<feature type="region of interest" description="Disordered" evidence="2">
    <location>
        <begin position="329"/>
        <end position="371"/>
    </location>
</feature>
<dbReference type="RefSeq" id="WP_171192745.1">
    <property type="nucleotide sequence ID" value="NZ_CP061032.1"/>
</dbReference>
<dbReference type="KEGG" id="cluj:IAU68_07790"/>
<dbReference type="InterPro" id="IPR001357">
    <property type="entry name" value="BRCT_dom"/>
</dbReference>
<protein>
    <submittedName>
        <fullName evidence="5">DNA polymerase III subunit epsilon</fullName>
    </submittedName>
</protein>
<dbReference type="CDD" id="cd17748">
    <property type="entry name" value="BRCT_DNA_ligase_like"/>
    <property type="match status" value="1"/>
</dbReference>
<evidence type="ECO:0000313" key="6">
    <source>
        <dbReference type="Proteomes" id="UP000516235"/>
    </source>
</evidence>
<dbReference type="SMART" id="SM00479">
    <property type="entry name" value="EXOIII"/>
    <property type="match status" value="1"/>
</dbReference>
<feature type="domain" description="BRCT" evidence="3">
    <location>
        <begin position="368"/>
        <end position="454"/>
    </location>
</feature>
<dbReference type="GO" id="GO:0005829">
    <property type="term" value="C:cytosol"/>
    <property type="evidence" value="ECO:0007669"/>
    <property type="project" value="TreeGrafter"/>
</dbReference>
<evidence type="ECO:0000313" key="7">
    <source>
        <dbReference type="Proteomes" id="UP000642876"/>
    </source>
</evidence>
<proteinExistence type="predicted"/>
<keyword evidence="7" id="KW-1185">Reference proteome</keyword>
<sequence length="454" mass="47383">MISAHGATLTVTNDELTVTPTPLFASLRGSSATRVVPIADITGVDVTDGDAWSPSHVTLTTAADPVTISFVPGDTEGAARLRSILDDAKHGNAPDTAAVAGGAGIPGFSFVGFDVETANSRWGSICQIGLVKIIDGEEVDRASWLCTPPKDLAEFDPGNVAIHGITAEDVAGAPGVDERIAQMTEFVGDLPLVAHNAQFDASALRDACRATGTAVPKMLFACTLAQARATKLDVKNHKLPTLVEHFGLSLDNHHDACEDAAACAGVIVALARGAGYTGSLMGFVHDAGFTLGSIDDARVTPVLRDRSGAGRALQSEQVAQGGVAAAVAATAEPRGSNQAGPVKKERKPAPWQSVATPDTVPEPAADADPNSPLYGEHVTLTGEFEPHDKGELWQAIAKQGAQVGKNVTKKTTILVVGEWANMTSKEKRARELQDKGQDIQIWPAHKLLETLGIN</sequence>
<dbReference type="GO" id="GO:0003676">
    <property type="term" value="F:nucleic acid binding"/>
    <property type="evidence" value="ECO:0007669"/>
    <property type="project" value="InterPro"/>
</dbReference>
<evidence type="ECO:0000256" key="1">
    <source>
        <dbReference type="ARBA" id="ARBA00022839"/>
    </source>
</evidence>
<keyword evidence="1" id="KW-0540">Nuclease</keyword>
<dbReference type="AlphaFoldDB" id="A0A7H0JX36"/>
<dbReference type="Gene3D" id="3.40.50.10190">
    <property type="entry name" value="BRCT domain"/>
    <property type="match status" value="1"/>
</dbReference>
<dbReference type="FunFam" id="3.30.420.10:FF:000045">
    <property type="entry name" value="3'-5' exonuclease DinG"/>
    <property type="match status" value="1"/>
</dbReference>
<organism evidence="5 6">
    <name type="scientific">Corynebacterium lujinxingii</name>
    <dbReference type="NCBI Taxonomy" id="2763010"/>
    <lineage>
        <taxon>Bacteria</taxon>
        <taxon>Bacillati</taxon>
        <taxon>Actinomycetota</taxon>
        <taxon>Actinomycetes</taxon>
        <taxon>Mycobacteriales</taxon>
        <taxon>Corynebacteriaceae</taxon>
        <taxon>Corynebacterium</taxon>
    </lineage>
</organism>
<dbReference type="EMBL" id="CP061032">
    <property type="protein sequence ID" value="QNP89602.1"/>
    <property type="molecule type" value="Genomic_DNA"/>
</dbReference>
<keyword evidence="1" id="KW-0269">Exonuclease</keyword>